<keyword evidence="4" id="KW-1185">Reference proteome</keyword>
<dbReference type="Proteomes" id="UP000002440">
    <property type="component" value="Chromosome"/>
</dbReference>
<dbReference type="KEGG" id="mfa:Mfla_0880"/>
<dbReference type="EMBL" id="CP000284">
    <property type="protein sequence ID" value="ABE49148.1"/>
    <property type="molecule type" value="Genomic_DNA"/>
</dbReference>
<reference evidence="3 4" key="1">
    <citation type="submission" date="2006-03" db="EMBL/GenBank/DDBJ databases">
        <title>Complete sequence of Methylobacillus flagellatus KT.</title>
        <authorList>
            <consortium name="US DOE Joint Genome Institute"/>
            <person name="Copeland A."/>
            <person name="Lucas S."/>
            <person name="Lapidus A."/>
            <person name="Barry K."/>
            <person name="Detter J.C."/>
            <person name="Glavina del Rio T."/>
            <person name="Hammon N."/>
            <person name="Israni S."/>
            <person name="Dalin E."/>
            <person name="Tice H."/>
            <person name="Pitluck S."/>
            <person name="Brettin T."/>
            <person name="Bruce D."/>
            <person name="Han C."/>
            <person name="Tapia R."/>
            <person name="Saunders E."/>
            <person name="Gilna P."/>
            <person name="Schmutz J."/>
            <person name="Larimer F."/>
            <person name="Land M."/>
            <person name="Kyrpides N."/>
            <person name="Anderson I."/>
            <person name="Richardson P."/>
        </authorList>
    </citation>
    <scope>NUCLEOTIDE SEQUENCE [LARGE SCALE GENOMIC DNA]</scope>
    <source>
        <strain evidence="3">KT</strain>
        <strain evidence="4">KT / ATCC 51484 / DSM 6875</strain>
    </source>
</reference>
<feature type="chain" id="PRO_5007923028" description="DUF4197 domain-containing protein" evidence="1">
    <location>
        <begin position="18"/>
        <end position="226"/>
    </location>
</feature>
<evidence type="ECO:0000313" key="2">
    <source>
        <dbReference type="EMBL" id="ABE49148.1"/>
    </source>
</evidence>
<feature type="signal peptide" evidence="1">
    <location>
        <begin position="1"/>
        <end position="17"/>
    </location>
</feature>
<evidence type="ECO:0000313" key="4">
    <source>
        <dbReference type="Proteomes" id="UP000002440"/>
    </source>
</evidence>
<proteinExistence type="predicted"/>
<evidence type="ECO:0008006" key="5">
    <source>
        <dbReference type="Google" id="ProtNLM"/>
    </source>
</evidence>
<dbReference type="eggNOG" id="ENOG502Z7PK">
    <property type="taxonomic scope" value="Bacteria"/>
</dbReference>
<accession>Q1H2J5</accession>
<name>Q1H2J5_METFK</name>
<dbReference type="Pfam" id="PF13852">
    <property type="entry name" value="DUF4197"/>
    <property type="match status" value="1"/>
</dbReference>
<sequence length="226" mass="24551">MRHLVTALSFAIFSTHAAALDLGSISNADASQGLKQALMQGAERAVTQLGQAGGFLDNPEVRIPLPESMQKAEKAMRMFGMGKQADELVLKMNQAAEAAVPEAKALLVNSVKQMSVQDAKDILTGGQDSATQYFRRTTSASMAEKFLPIVKNATQNVELAQQYNKFAEMGSKYGLVGKDQANIEQYVTQKALDGVYRMMAEEEKAIRQDPMGQASNLLKKVFSAVK</sequence>
<evidence type="ECO:0000313" key="3">
    <source>
        <dbReference type="EMBL" id="ABE49292.1"/>
    </source>
</evidence>
<dbReference type="RefSeq" id="WP_011479245.1">
    <property type="nucleotide sequence ID" value="NC_007947.1"/>
</dbReference>
<gene>
    <name evidence="2" type="ordered locus">Mfla_0880</name>
    <name evidence="3" type="ordered locus">Mfla_1024</name>
</gene>
<protein>
    <recommendedName>
        <fullName evidence="5">DUF4197 domain-containing protein</fullName>
    </recommendedName>
</protein>
<dbReference type="OrthoDB" id="5292580at2"/>
<dbReference type="HOGENOM" id="CLU_085032_0_0_4"/>
<dbReference type="STRING" id="265072.Mfla_0880"/>
<dbReference type="InterPro" id="IPR025245">
    <property type="entry name" value="DUF4197"/>
</dbReference>
<dbReference type="KEGG" id="mfa:Mfla_1024"/>
<evidence type="ECO:0000256" key="1">
    <source>
        <dbReference type="SAM" id="SignalP"/>
    </source>
</evidence>
<dbReference type="AlphaFoldDB" id="Q1H2J5"/>
<keyword evidence="1" id="KW-0732">Signal</keyword>
<dbReference type="EMBL" id="CP000284">
    <property type="protein sequence ID" value="ABE49292.1"/>
    <property type="molecule type" value="Genomic_DNA"/>
</dbReference>
<organism evidence="3 4">
    <name type="scientific">Methylobacillus flagellatus (strain ATCC 51484 / DSM 6875 / VKM B-1610 / KT)</name>
    <dbReference type="NCBI Taxonomy" id="265072"/>
    <lineage>
        <taxon>Bacteria</taxon>
        <taxon>Pseudomonadati</taxon>
        <taxon>Pseudomonadota</taxon>
        <taxon>Betaproteobacteria</taxon>
        <taxon>Nitrosomonadales</taxon>
        <taxon>Methylophilaceae</taxon>
        <taxon>Methylobacillus</taxon>
    </lineage>
</organism>